<evidence type="ECO:0000313" key="3">
    <source>
        <dbReference type="EnsemblPlants" id="AES70576"/>
    </source>
</evidence>
<reference evidence="2 4" key="1">
    <citation type="journal article" date="2011" name="Nature">
        <title>The Medicago genome provides insight into the evolution of rhizobial symbioses.</title>
        <authorList>
            <person name="Young N.D."/>
            <person name="Debelle F."/>
            <person name="Oldroyd G.E."/>
            <person name="Geurts R."/>
            <person name="Cannon S.B."/>
            <person name="Udvardi M.K."/>
            <person name="Benedito V.A."/>
            <person name="Mayer K.F."/>
            <person name="Gouzy J."/>
            <person name="Schoof H."/>
            <person name="Van de Peer Y."/>
            <person name="Proost S."/>
            <person name="Cook D.R."/>
            <person name="Meyers B.C."/>
            <person name="Spannagl M."/>
            <person name="Cheung F."/>
            <person name="De Mita S."/>
            <person name="Krishnakumar V."/>
            <person name="Gundlach H."/>
            <person name="Zhou S."/>
            <person name="Mudge J."/>
            <person name="Bharti A.K."/>
            <person name="Murray J.D."/>
            <person name="Naoumkina M.A."/>
            <person name="Rosen B."/>
            <person name="Silverstein K.A."/>
            <person name="Tang H."/>
            <person name="Rombauts S."/>
            <person name="Zhao P.X."/>
            <person name="Zhou P."/>
            <person name="Barbe V."/>
            <person name="Bardou P."/>
            <person name="Bechner M."/>
            <person name="Bellec A."/>
            <person name="Berger A."/>
            <person name="Berges H."/>
            <person name="Bidwell S."/>
            <person name="Bisseling T."/>
            <person name="Choisne N."/>
            <person name="Couloux A."/>
            <person name="Denny R."/>
            <person name="Deshpande S."/>
            <person name="Dai X."/>
            <person name="Doyle J.J."/>
            <person name="Dudez A.M."/>
            <person name="Farmer A.D."/>
            <person name="Fouteau S."/>
            <person name="Franken C."/>
            <person name="Gibelin C."/>
            <person name="Gish J."/>
            <person name="Goldstein S."/>
            <person name="Gonzalez A.J."/>
            <person name="Green P.J."/>
            <person name="Hallab A."/>
            <person name="Hartog M."/>
            <person name="Hua A."/>
            <person name="Humphray S.J."/>
            <person name="Jeong D.H."/>
            <person name="Jing Y."/>
            <person name="Jocker A."/>
            <person name="Kenton S.M."/>
            <person name="Kim D.J."/>
            <person name="Klee K."/>
            <person name="Lai H."/>
            <person name="Lang C."/>
            <person name="Lin S."/>
            <person name="Macmil S.L."/>
            <person name="Magdelenat G."/>
            <person name="Matthews L."/>
            <person name="McCorrison J."/>
            <person name="Monaghan E.L."/>
            <person name="Mun J.H."/>
            <person name="Najar F.Z."/>
            <person name="Nicholson C."/>
            <person name="Noirot C."/>
            <person name="O'Bleness M."/>
            <person name="Paule C.R."/>
            <person name="Poulain J."/>
            <person name="Prion F."/>
            <person name="Qin B."/>
            <person name="Qu C."/>
            <person name="Retzel E.F."/>
            <person name="Riddle C."/>
            <person name="Sallet E."/>
            <person name="Samain S."/>
            <person name="Samson N."/>
            <person name="Sanders I."/>
            <person name="Saurat O."/>
            <person name="Scarpelli C."/>
            <person name="Schiex T."/>
            <person name="Segurens B."/>
            <person name="Severin A.J."/>
            <person name="Sherrier D.J."/>
            <person name="Shi R."/>
            <person name="Sims S."/>
            <person name="Singer S.R."/>
            <person name="Sinharoy S."/>
            <person name="Sterck L."/>
            <person name="Viollet A."/>
            <person name="Wang B.B."/>
            <person name="Wang K."/>
            <person name="Wang M."/>
            <person name="Wang X."/>
            <person name="Warfsmann J."/>
            <person name="Weissenbach J."/>
            <person name="White D.D."/>
            <person name="White J.D."/>
            <person name="Wiley G.B."/>
            <person name="Wincker P."/>
            <person name="Xing Y."/>
            <person name="Yang L."/>
            <person name="Yao Z."/>
            <person name="Ying F."/>
            <person name="Zhai J."/>
            <person name="Zhou L."/>
            <person name="Zuber A."/>
            <person name="Denarie J."/>
            <person name="Dixon R.A."/>
            <person name="May G.D."/>
            <person name="Schwartz D.C."/>
            <person name="Rogers J."/>
            <person name="Quetier F."/>
            <person name="Town C.D."/>
            <person name="Roe B.A."/>
        </authorList>
    </citation>
    <scope>NUCLEOTIDE SEQUENCE [LARGE SCALE GENOMIC DNA]</scope>
    <source>
        <strain evidence="2">A17</strain>
        <strain evidence="3 4">cv. Jemalong A17</strain>
    </source>
</reference>
<dbReference type="EnsemblPlants" id="AES70576">
    <property type="protein sequence ID" value="AES70576"/>
    <property type="gene ID" value="MTR_3g057930"/>
</dbReference>
<protein>
    <submittedName>
        <fullName evidence="2">Transmembrane protein, putative</fullName>
    </submittedName>
</protein>
<dbReference type="PaxDb" id="3880-AES70576"/>
<reference evidence="2 4" key="2">
    <citation type="journal article" date="2014" name="BMC Genomics">
        <title>An improved genome release (version Mt4.0) for the model legume Medicago truncatula.</title>
        <authorList>
            <person name="Tang H."/>
            <person name="Krishnakumar V."/>
            <person name="Bidwell S."/>
            <person name="Rosen B."/>
            <person name="Chan A."/>
            <person name="Zhou S."/>
            <person name="Gentzbittel L."/>
            <person name="Childs K.L."/>
            <person name="Yandell M."/>
            <person name="Gundlach H."/>
            <person name="Mayer K.F."/>
            <person name="Schwartz D.C."/>
            <person name="Town C.D."/>
        </authorList>
    </citation>
    <scope>GENOME REANNOTATION</scope>
    <source>
        <strain evidence="3 4">cv. Jemalong A17</strain>
    </source>
</reference>
<dbReference type="EMBL" id="CM001219">
    <property type="protein sequence ID" value="AES70576.1"/>
    <property type="molecule type" value="Genomic_DNA"/>
</dbReference>
<dbReference type="PANTHER" id="PTHR35130:SF1">
    <property type="entry name" value="MEDIATOR OF RNA POLYMERASE II TRANSCRIPTION SUBUNIT 16"/>
    <property type="match status" value="1"/>
</dbReference>
<feature type="transmembrane region" description="Helical" evidence="1">
    <location>
        <begin position="18"/>
        <end position="39"/>
    </location>
</feature>
<keyword evidence="1 2" id="KW-0812">Transmembrane</keyword>
<dbReference type="Proteomes" id="UP000002051">
    <property type="component" value="Chromosome 3"/>
</dbReference>
<keyword evidence="1" id="KW-1133">Transmembrane helix</keyword>
<name>G7ZXZ1_MEDTR</name>
<evidence type="ECO:0000256" key="1">
    <source>
        <dbReference type="SAM" id="Phobius"/>
    </source>
</evidence>
<dbReference type="GO" id="GO:0016592">
    <property type="term" value="C:mediator complex"/>
    <property type="evidence" value="ECO:0007669"/>
    <property type="project" value="InterPro"/>
</dbReference>
<sequence length="114" mass="12411">MVGGVQIDNPSTVVVRKVMHRGFSFLAAYLLVVLIISYLSKRNGKKNQTDQNIVESIPHHNSPISISSTYVIATVQSPLTTTSCSRITKVAFDPIHCGSMLAVVIVDGMHLIMT</sequence>
<dbReference type="AlphaFoldDB" id="G7ZXZ1"/>
<dbReference type="STRING" id="3880.G7ZXZ1"/>
<evidence type="ECO:0000313" key="4">
    <source>
        <dbReference type="Proteomes" id="UP000002051"/>
    </source>
</evidence>
<reference evidence="3" key="3">
    <citation type="submission" date="2015-04" db="UniProtKB">
        <authorList>
            <consortium name="EnsemblPlants"/>
        </authorList>
    </citation>
    <scope>IDENTIFICATION</scope>
    <source>
        <strain evidence="3">cv. Jemalong A17</strain>
    </source>
</reference>
<proteinExistence type="predicted"/>
<organism evidence="3">
    <name type="scientific">Medicago truncatula</name>
    <name type="common">Barrel medic</name>
    <name type="synonym">Medicago tribuloides</name>
    <dbReference type="NCBI Taxonomy" id="3880"/>
    <lineage>
        <taxon>Eukaryota</taxon>
        <taxon>Viridiplantae</taxon>
        <taxon>Streptophyta</taxon>
        <taxon>Embryophyta</taxon>
        <taxon>Tracheophyta</taxon>
        <taxon>Spermatophyta</taxon>
        <taxon>Magnoliopsida</taxon>
        <taxon>eudicotyledons</taxon>
        <taxon>Gunneridae</taxon>
        <taxon>Pentapetalae</taxon>
        <taxon>rosids</taxon>
        <taxon>fabids</taxon>
        <taxon>Fabales</taxon>
        <taxon>Fabaceae</taxon>
        <taxon>Papilionoideae</taxon>
        <taxon>50 kb inversion clade</taxon>
        <taxon>NPAAA clade</taxon>
        <taxon>Hologalegina</taxon>
        <taxon>IRL clade</taxon>
        <taxon>Trifolieae</taxon>
        <taxon>Medicago</taxon>
    </lineage>
</organism>
<dbReference type="HOGENOM" id="CLU_2124741_0_0_1"/>
<dbReference type="PANTHER" id="PTHR35130">
    <property type="entry name" value="MEDIATOR OF RNA POLYMERASE II TRANSCRIPTION SUBUNIT 16"/>
    <property type="match status" value="1"/>
</dbReference>
<gene>
    <name evidence="2" type="ordered locus">MTR_3g057930</name>
</gene>
<keyword evidence="4" id="KW-1185">Reference proteome</keyword>
<evidence type="ECO:0000313" key="2">
    <source>
        <dbReference type="EMBL" id="AES70576.1"/>
    </source>
</evidence>
<dbReference type="GO" id="GO:0006355">
    <property type="term" value="P:regulation of DNA-templated transcription"/>
    <property type="evidence" value="ECO:0007669"/>
    <property type="project" value="InterPro"/>
</dbReference>
<dbReference type="InterPro" id="IPR038836">
    <property type="entry name" value="MED16"/>
</dbReference>
<keyword evidence="1" id="KW-0472">Membrane</keyword>
<accession>G7ZXZ1</accession>